<organism evidence="1">
    <name type="scientific">Siphoviridae sp. ctDhw1</name>
    <dbReference type="NCBI Taxonomy" id="2827813"/>
    <lineage>
        <taxon>Viruses</taxon>
        <taxon>Duplodnaviria</taxon>
        <taxon>Heunggongvirae</taxon>
        <taxon>Uroviricota</taxon>
        <taxon>Caudoviricetes</taxon>
    </lineage>
</organism>
<reference evidence="1" key="1">
    <citation type="journal article" date="2021" name="Proc. Natl. Acad. Sci. U.S.A.">
        <title>A Catalog of Tens of Thousands of Viruses from Human Metagenomes Reveals Hidden Associations with Chronic Diseases.</title>
        <authorList>
            <person name="Tisza M.J."/>
            <person name="Buck C.B."/>
        </authorList>
    </citation>
    <scope>NUCLEOTIDE SEQUENCE</scope>
    <source>
        <strain evidence="1">CtDhw1</strain>
    </source>
</reference>
<dbReference type="EMBL" id="BK032602">
    <property type="protein sequence ID" value="DAF50845.1"/>
    <property type="molecule type" value="Genomic_DNA"/>
</dbReference>
<sequence length="111" mass="12747">MNREQKRKQQKNLRKLGIDKRSFDVLVGLQAIKKSTQTIQSGDRVKLNVDAIRNGKDYDRLSDLYKKFVADHEDDEFTAIVDDGVGKYGNLFSLKEDPAGWLFWSGDLIKV</sequence>
<name>A0A8S5SIK4_9CAUD</name>
<proteinExistence type="predicted"/>
<protein>
    <submittedName>
        <fullName evidence="1">Uncharacterized protein</fullName>
    </submittedName>
</protein>
<evidence type="ECO:0000313" key="1">
    <source>
        <dbReference type="EMBL" id="DAF50845.1"/>
    </source>
</evidence>
<accession>A0A8S5SIK4</accession>